<keyword evidence="7" id="KW-1185">Reference proteome</keyword>
<dbReference type="RefSeq" id="WP_273688113.1">
    <property type="nucleotide sequence ID" value="NZ_CP117411.1"/>
</dbReference>
<sequence length="126" mass="12492">MRGDVVARARGCVGARFRVHGRDPAFGLDCVGLVGIAFARTGLPADYAVRGGSAPAVAAAIGRAGLVAAGGDAAGDLLLLDCGAGQLHLAVGTGAGFVHADAKLRRVVEVPGRPAWPLLGAWAEAG</sequence>
<keyword evidence="2" id="KW-0645">Protease</keyword>
<dbReference type="SUPFAM" id="SSF54001">
    <property type="entry name" value="Cysteine proteinases"/>
    <property type="match status" value="1"/>
</dbReference>
<organism evidence="6 7">
    <name type="scientific">Sphingomonas naphthae</name>
    <dbReference type="NCBI Taxonomy" id="1813468"/>
    <lineage>
        <taxon>Bacteria</taxon>
        <taxon>Pseudomonadati</taxon>
        <taxon>Pseudomonadota</taxon>
        <taxon>Alphaproteobacteria</taxon>
        <taxon>Sphingomonadales</taxon>
        <taxon>Sphingomonadaceae</taxon>
        <taxon>Sphingomonas</taxon>
    </lineage>
</organism>
<evidence type="ECO:0000256" key="2">
    <source>
        <dbReference type="ARBA" id="ARBA00022670"/>
    </source>
</evidence>
<dbReference type="InterPro" id="IPR038765">
    <property type="entry name" value="Papain-like_cys_pep_sf"/>
</dbReference>
<gene>
    <name evidence="6" type="ORF">PQ455_00165</name>
</gene>
<evidence type="ECO:0000256" key="4">
    <source>
        <dbReference type="ARBA" id="ARBA00022807"/>
    </source>
</evidence>
<evidence type="ECO:0000256" key="1">
    <source>
        <dbReference type="ARBA" id="ARBA00007074"/>
    </source>
</evidence>
<accession>A0ABY7TKC7</accession>
<dbReference type="InterPro" id="IPR000064">
    <property type="entry name" value="NLP_P60_dom"/>
</dbReference>
<proteinExistence type="inferred from homology"/>
<protein>
    <submittedName>
        <fullName evidence="6">Peptidoglycan endopeptidase</fullName>
    </submittedName>
</protein>
<feature type="domain" description="NlpC/P60" evidence="5">
    <location>
        <begin position="1"/>
        <end position="126"/>
    </location>
</feature>
<keyword evidence="4" id="KW-0788">Thiol protease</keyword>
<keyword evidence="3" id="KW-0378">Hydrolase</keyword>
<evidence type="ECO:0000313" key="7">
    <source>
        <dbReference type="Proteomes" id="UP001220395"/>
    </source>
</evidence>
<dbReference type="Proteomes" id="UP001220395">
    <property type="component" value="Chromosome"/>
</dbReference>
<evidence type="ECO:0000259" key="5">
    <source>
        <dbReference type="PROSITE" id="PS51935"/>
    </source>
</evidence>
<evidence type="ECO:0000256" key="3">
    <source>
        <dbReference type="ARBA" id="ARBA00022801"/>
    </source>
</evidence>
<dbReference type="Gene3D" id="3.90.1720.10">
    <property type="entry name" value="endopeptidase domain like (from Nostoc punctiforme)"/>
    <property type="match status" value="1"/>
</dbReference>
<name>A0ABY7TKC7_9SPHN</name>
<comment type="similarity">
    <text evidence="1">Belongs to the peptidase C40 family.</text>
</comment>
<dbReference type="PROSITE" id="PS51935">
    <property type="entry name" value="NLPC_P60"/>
    <property type="match status" value="1"/>
</dbReference>
<dbReference type="EMBL" id="CP117411">
    <property type="protein sequence ID" value="WCT73682.1"/>
    <property type="molecule type" value="Genomic_DNA"/>
</dbReference>
<reference evidence="6 7" key="1">
    <citation type="submission" date="2023-02" db="EMBL/GenBank/DDBJ databases">
        <title>Genome sequence of Sphingomonas naphthae.</title>
        <authorList>
            <person name="Kim S."/>
            <person name="Heo J."/>
            <person name="Kwon S.-W."/>
        </authorList>
    </citation>
    <scope>NUCLEOTIDE SEQUENCE [LARGE SCALE GENOMIC DNA]</scope>
    <source>
        <strain evidence="6 7">KACC 18716</strain>
    </source>
</reference>
<evidence type="ECO:0000313" key="6">
    <source>
        <dbReference type="EMBL" id="WCT73682.1"/>
    </source>
</evidence>